<sequence length="199" mass="22736">MKPFVINKHFNADENLKIYLRDIARYDTISAQEEIKLAVRIRKGDKEALEKLIRSNLRFVVSVARNYQNQGMPLIDIINDGNVGLIRAAKRFDEKKNFKFISYAVWWIRQAILQSLADHSRILRVPLNRVGTMHKVGLASAKLEQKFNRIPNTKEIASELGIPEGHVTHSMKVGNRHSSLDAPLNVHSDGTLSDLLWND</sequence>
<dbReference type="InterPro" id="IPR007624">
    <property type="entry name" value="RNA_pol_sigma70_r3"/>
</dbReference>
<gene>
    <name evidence="4" type="ORF">S01H1_60451</name>
</gene>
<dbReference type="InterPro" id="IPR036388">
    <property type="entry name" value="WH-like_DNA-bd_sf"/>
</dbReference>
<feature type="domain" description="RNA polymerase sigma-70 region 2" evidence="3">
    <location>
        <begin position="52"/>
        <end position="121"/>
    </location>
</feature>
<dbReference type="Gene3D" id="1.10.10.10">
    <property type="entry name" value="Winged helix-like DNA-binding domain superfamily/Winged helix DNA-binding domain"/>
    <property type="match status" value="1"/>
</dbReference>
<evidence type="ECO:0000259" key="3">
    <source>
        <dbReference type="Pfam" id="PF04542"/>
    </source>
</evidence>
<dbReference type="GO" id="GO:0006352">
    <property type="term" value="P:DNA-templated transcription initiation"/>
    <property type="evidence" value="ECO:0007669"/>
    <property type="project" value="InterPro"/>
</dbReference>
<feature type="non-terminal residue" evidence="4">
    <location>
        <position position="199"/>
    </location>
</feature>
<dbReference type="Pfam" id="PF04542">
    <property type="entry name" value="Sigma70_r2"/>
    <property type="match status" value="1"/>
</dbReference>
<accession>X0VQM5</accession>
<dbReference type="InterPro" id="IPR009042">
    <property type="entry name" value="RNA_pol_sigma70_r1_2"/>
</dbReference>
<dbReference type="Gene3D" id="1.10.601.10">
    <property type="entry name" value="RNA Polymerase Primary Sigma Factor"/>
    <property type="match status" value="1"/>
</dbReference>
<proteinExistence type="predicted"/>
<protein>
    <recommendedName>
        <fullName evidence="5">RNA polymerase sigma-70 domain-containing protein</fullName>
    </recommendedName>
</protein>
<dbReference type="Pfam" id="PF04539">
    <property type="entry name" value="Sigma70_r3"/>
    <property type="match status" value="1"/>
</dbReference>
<dbReference type="SUPFAM" id="SSF88946">
    <property type="entry name" value="Sigma2 domain of RNA polymerase sigma factors"/>
    <property type="match status" value="1"/>
</dbReference>
<dbReference type="GO" id="GO:0003677">
    <property type="term" value="F:DNA binding"/>
    <property type="evidence" value="ECO:0007669"/>
    <property type="project" value="InterPro"/>
</dbReference>
<dbReference type="EMBL" id="BARS01039592">
    <property type="protein sequence ID" value="GAG20699.1"/>
    <property type="molecule type" value="Genomic_DNA"/>
</dbReference>
<organism evidence="4">
    <name type="scientific">marine sediment metagenome</name>
    <dbReference type="NCBI Taxonomy" id="412755"/>
    <lineage>
        <taxon>unclassified sequences</taxon>
        <taxon>metagenomes</taxon>
        <taxon>ecological metagenomes</taxon>
    </lineage>
</organism>
<dbReference type="InterPro" id="IPR014284">
    <property type="entry name" value="RNA_pol_sigma-70_dom"/>
</dbReference>
<evidence type="ECO:0000259" key="1">
    <source>
        <dbReference type="Pfam" id="PF00140"/>
    </source>
</evidence>
<dbReference type="NCBIfam" id="TIGR02937">
    <property type="entry name" value="sigma70-ECF"/>
    <property type="match status" value="1"/>
</dbReference>
<dbReference type="InterPro" id="IPR007627">
    <property type="entry name" value="RNA_pol_sigma70_r2"/>
</dbReference>
<dbReference type="PANTHER" id="PTHR30603:SF47">
    <property type="entry name" value="RNA POLYMERASE SIGMA FACTOR SIGD, CHLOROPLASTIC"/>
    <property type="match status" value="1"/>
</dbReference>
<dbReference type="InterPro" id="IPR050239">
    <property type="entry name" value="Sigma-70_RNA_pol_init_factors"/>
</dbReference>
<dbReference type="Pfam" id="PF00140">
    <property type="entry name" value="Sigma70_r1_2"/>
    <property type="match status" value="1"/>
</dbReference>
<reference evidence="4" key="1">
    <citation type="journal article" date="2014" name="Front. Microbiol.">
        <title>High frequency of phylogenetically diverse reductive dehalogenase-homologous genes in deep subseafloor sedimentary metagenomes.</title>
        <authorList>
            <person name="Kawai M."/>
            <person name="Futagami T."/>
            <person name="Toyoda A."/>
            <person name="Takaki Y."/>
            <person name="Nishi S."/>
            <person name="Hori S."/>
            <person name="Arai W."/>
            <person name="Tsubouchi T."/>
            <person name="Morono Y."/>
            <person name="Uchiyama I."/>
            <person name="Ito T."/>
            <person name="Fujiyama A."/>
            <person name="Inagaki F."/>
            <person name="Takami H."/>
        </authorList>
    </citation>
    <scope>NUCLEOTIDE SEQUENCE</scope>
    <source>
        <strain evidence="4">Expedition CK06-06</strain>
    </source>
</reference>
<feature type="domain" description="RNA polymerase sigma-70 region 1.2" evidence="1">
    <location>
        <begin position="16"/>
        <end position="47"/>
    </location>
</feature>
<evidence type="ECO:0000259" key="2">
    <source>
        <dbReference type="Pfam" id="PF04539"/>
    </source>
</evidence>
<evidence type="ECO:0008006" key="5">
    <source>
        <dbReference type="Google" id="ProtNLM"/>
    </source>
</evidence>
<dbReference type="AlphaFoldDB" id="X0VQM5"/>
<name>X0VQM5_9ZZZZ</name>
<dbReference type="InterPro" id="IPR013325">
    <property type="entry name" value="RNA_pol_sigma_r2"/>
</dbReference>
<comment type="caution">
    <text evidence="4">The sequence shown here is derived from an EMBL/GenBank/DDBJ whole genome shotgun (WGS) entry which is preliminary data.</text>
</comment>
<evidence type="ECO:0000313" key="4">
    <source>
        <dbReference type="EMBL" id="GAG20699.1"/>
    </source>
</evidence>
<dbReference type="GO" id="GO:0016987">
    <property type="term" value="F:sigma factor activity"/>
    <property type="evidence" value="ECO:0007669"/>
    <property type="project" value="InterPro"/>
</dbReference>
<feature type="domain" description="RNA polymerase sigma-70 region 3" evidence="2">
    <location>
        <begin position="135"/>
        <end position="196"/>
    </location>
</feature>
<dbReference type="SUPFAM" id="SSF88659">
    <property type="entry name" value="Sigma3 and sigma4 domains of RNA polymerase sigma factors"/>
    <property type="match status" value="1"/>
</dbReference>
<dbReference type="InterPro" id="IPR013324">
    <property type="entry name" value="RNA_pol_sigma_r3/r4-like"/>
</dbReference>
<dbReference type="PANTHER" id="PTHR30603">
    <property type="entry name" value="RNA POLYMERASE SIGMA FACTOR RPO"/>
    <property type="match status" value="1"/>
</dbReference>